<evidence type="ECO:0008006" key="10">
    <source>
        <dbReference type="Google" id="ProtNLM"/>
    </source>
</evidence>
<feature type="transmembrane region" description="Helical" evidence="7">
    <location>
        <begin position="163"/>
        <end position="185"/>
    </location>
</feature>
<keyword evidence="5 7" id="KW-1133">Transmembrane helix</keyword>
<keyword evidence="9" id="KW-1185">Reference proteome</keyword>
<feature type="transmembrane region" description="Helical" evidence="7">
    <location>
        <begin position="197"/>
        <end position="217"/>
    </location>
</feature>
<feature type="transmembrane region" description="Helical" evidence="7">
    <location>
        <begin position="135"/>
        <end position="157"/>
    </location>
</feature>
<evidence type="ECO:0000256" key="2">
    <source>
        <dbReference type="ARBA" id="ARBA00007977"/>
    </source>
</evidence>
<dbReference type="InterPro" id="IPR018383">
    <property type="entry name" value="UPF0324_pro"/>
</dbReference>
<keyword evidence="6 7" id="KW-0472">Membrane</keyword>
<evidence type="ECO:0000256" key="7">
    <source>
        <dbReference type="SAM" id="Phobius"/>
    </source>
</evidence>
<keyword evidence="4 7" id="KW-0812">Transmembrane</keyword>
<feature type="transmembrane region" description="Helical" evidence="7">
    <location>
        <begin position="105"/>
        <end position="123"/>
    </location>
</feature>
<comment type="subcellular location">
    <subcellularLocation>
        <location evidence="1">Cell membrane</location>
        <topology evidence="1">Multi-pass membrane protein</topology>
    </subcellularLocation>
</comment>
<evidence type="ECO:0000256" key="4">
    <source>
        <dbReference type="ARBA" id="ARBA00022692"/>
    </source>
</evidence>
<sequence length="360" mass="36239">MIAATLIAFPLATLRRILPGLLLCLAVTGAALAFESAEEHLFGRAWLEALVLAIVLGTALRTAWKPGARFFPGIAFGAKTILEIAVVLLGASLSLATLLAAGPGLLVGIALVVMAAIAASYGIGRALGLHPRLAILVACGNSICGNSAIAATAPVIGADGEDVASSIAFTAVLGVLVVLGLPLLVPLLGLSPMQYGVLAGLTVYAVPQVLAATAPVAALSVQVGTLVKLVRVLMLGPVVLALSLGASRLREETDEAPPQVTAGERPKPDRVAIHRLVPWFILAFLAMAGLRSGGLIPQAALPSIAATANVLTIVSMAALGLGVDVRSVAGAGLRVTLAVVASLLALTAVSLCLIHILGIA</sequence>
<protein>
    <recommendedName>
        <fullName evidence="10">Sulfate exporter family transporter</fullName>
    </recommendedName>
</protein>
<dbReference type="AlphaFoldDB" id="A0AA37HJ88"/>
<evidence type="ECO:0000256" key="3">
    <source>
        <dbReference type="ARBA" id="ARBA00022475"/>
    </source>
</evidence>
<feature type="transmembrane region" description="Helical" evidence="7">
    <location>
        <begin position="335"/>
        <end position="357"/>
    </location>
</feature>
<comment type="similarity">
    <text evidence="2">Belongs to the UPF0324 family.</text>
</comment>
<dbReference type="PANTHER" id="PTHR30106:SF2">
    <property type="entry name" value="UPF0324 INNER MEMBRANE PROTEIN YEIH"/>
    <property type="match status" value="1"/>
</dbReference>
<evidence type="ECO:0000313" key="8">
    <source>
        <dbReference type="EMBL" id="GJD66839.1"/>
    </source>
</evidence>
<evidence type="ECO:0000256" key="5">
    <source>
        <dbReference type="ARBA" id="ARBA00022989"/>
    </source>
</evidence>
<dbReference type="EMBL" id="BPQJ01000084">
    <property type="protein sequence ID" value="GJD66839.1"/>
    <property type="molecule type" value="Genomic_DNA"/>
</dbReference>
<dbReference type="Proteomes" id="UP001055286">
    <property type="component" value="Unassembled WGS sequence"/>
</dbReference>
<feature type="transmembrane region" description="Helical" evidence="7">
    <location>
        <begin position="276"/>
        <end position="294"/>
    </location>
</feature>
<keyword evidence="3" id="KW-1003">Cell membrane</keyword>
<accession>A0AA37HJ88</accession>
<evidence type="ECO:0000256" key="6">
    <source>
        <dbReference type="ARBA" id="ARBA00023136"/>
    </source>
</evidence>
<evidence type="ECO:0000256" key="1">
    <source>
        <dbReference type="ARBA" id="ARBA00004651"/>
    </source>
</evidence>
<feature type="transmembrane region" description="Helical" evidence="7">
    <location>
        <begin position="300"/>
        <end position="323"/>
    </location>
</feature>
<reference evidence="8" key="1">
    <citation type="journal article" date="2016" name="Front. Microbiol.">
        <title>Genome Sequence of the Piezophilic, Mesophilic Sulfate-Reducing Bacterium Desulfovibrio indicus J2T.</title>
        <authorList>
            <person name="Cao J."/>
            <person name="Maignien L."/>
            <person name="Shao Z."/>
            <person name="Alain K."/>
            <person name="Jebbar M."/>
        </authorList>
    </citation>
    <scope>NUCLEOTIDE SEQUENCE</scope>
    <source>
        <strain evidence="8">JCM 32048</strain>
    </source>
</reference>
<dbReference type="PANTHER" id="PTHR30106">
    <property type="entry name" value="INNER MEMBRANE PROTEIN YEIH-RELATED"/>
    <property type="match status" value="1"/>
</dbReference>
<name>A0AA37HJ88_9HYPH</name>
<gene>
    <name evidence="8" type="ORF">MPEAHAMD_7038</name>
</gene>
<dbReference type="Pfam" id="PF03601">
    <property type="entry name" value="Cons_hypoth698"/>
    <property type="match status" value="1"/>
</dbReference>
<organism evidence="8 9">
    <name type="scientific">Methylobacterium frigidaeris</name>
    <dbReference type="NCBI Taxonomy" id="2038277"/>
    <lineage>
        <taxon>Bacteria</taxon>
        <taxon>Pseudomonadati</taxon>
        <taxon>Pseudomonadota</taxon>
        <taxon>Alphaproteobacteria</taxon>
        <taxon>Hyphomicrobiales</taxon>
        <taxon>Methylobacteriaceae</taxon>
        <taxon>Methylobacterium</taxon>
    </lineage>
</organism>
<comment type="caution">
    <text evidence="8">The sequence shown here is derived from an EMBL/GenBank/DDBJ whole genome shotgun (WGS) entry which is preliminary data.</text>
</comment>
<evidence type="ECO:0000313" key="9">
    <source>
        <dbReference type="Proteomes" id="UP001055286"/>
    </source>
</evidence>
<feature type="transmembrane region" description="Helical" evidence="7">
    <location>
        <begin position="229"/>
        <end position="246"/>
    </location>
</feature>
<dbReference type="RefSeq" id="WP_099900029.1">
    <property type="nucleotide sequence ID" value="NZ_BPQJ01000084.1"/>
</dbReference>
<feature type="transmembrane region" description="Helical" evidence="7">
    <location>
        <begin position="43"/>
        <end position="64"/>
    </location>
</feature>
<proteinExistence type="inferred from homology"/>
<reference evidence="8" key="2">
    <citation type="submission" date="2021-08" db="EMBL/GenBank/DDBJ databases">
        <authorList>
            <person name="Tani A."/>
            <person name="Ola A."/>
            <person name="Ogura Y."/>
            <person name="Katsura K."/>
            <person name="Hayashi T."/>
        </authorList>
    </citation>
    <scope>NUCLEOTIDE SEQUENCE</scope>
    <source>
        <strain evidence="8">JCM 32048</strain>
    </source>
</reference>
<feature type="transmembrane region" description="Helical" evidence="7">
    <location>
        <begin position="76"/>
        <end position="99"/>
    </location>
</feature>
<dbReference type="GO" id="GO:0005886">
    <property type="term" value="C:plasma membrane"/>
    <property type="evidence" value="ECO:0007669"/>
    <property type="project" value="UniProtKB-SubCell"/>
</dbReference>